<dbReference type="Proteomes" id="UP000019141">
    <property type="component" value="Unassembled WGS sequence"/>
</dbReference>
<dbReference type="HOGENOM" id="CLU_027853_7_1_7"/>
<dbReference type="AlphaFoldDB" id="W4LMR6"/>
<dbReference type="InterPro" id="IPR050172">
    <property type="entry name" value="SsuD_RutA_monooxygenase"/>
</dbReference>
<keyword evidence="4" id="KW-0503">Monooxygenase</keyword>
<dbReference type="InterPro" id="IPR011251">
    <property type="entry name" value="Luciferase-like_dom"/>
</dbReference>
<evidence type="ECO:0000313" key="7">
    <source>
        <dbReference type="Proteomes" id="UP000019141"/>
    </source>
</evidence>
<dbReference type="InterPro" id="IPR036661">
    <property type="entry name" value="Luciferase-like_sf"/>
</dbReference>
<dbReference type="PANTHER" id="PTHR42847">
    <property type="entry name" value="ALKANESULFONATE MONOOXYGENASE"/>
    <property type="match status" value="1"/>
</dbReference>
<evidence type="ECO:0000256" key="1">
    <source>
        <dbReference type="ARBA" id="ARBA00022630"/>
    </source>
</evidence>
<evidence type="ECO:0000259" key="5">
    <source>
        <dbReference type="Pfam" id="PF00296"/>
    </source>
</evidence>
<evidence type="ECO:0000256" key="3">
    <source>
        <dbReference type="ARBA" id="ARBA00023002"/>
    </source>
</evidence>
<dbReference type="InterPro" id="IPR019921">
    <property type="entry name" value="Lucif-like_OxRdtase_Rv2161c"/>
</dbReference>
<evidence type="ECO:0000256" key="4">
    <source>
        <dbReference type="ARBA" id="ARBA00023033"/>
    </source>
</evidence>
<sequence>MKYGVVFPQTEFGNDPSAIKDYAQTAEALGYDYLLVYDHVLGAHPDREPKLTGPYTHEDPFHEPMVFFGFLAGITQRIELVTGILILPQRQTALVAKQTAEVDVLSGGRLRLGIGIGWNPVEFEALGEDFSVRGRRCDEQIEVLQKLWTEPLVTYRGRQHVIDNAGIKPMPIQRPIPLWFGGVAEPVLKRMARYGDGWMPAGRPPDDRIKAHLEQIHGYLEEAGRDRSQFGLDPWISIGGLDQDEWRRRVVAWRDLGATHVAVDTMRAGLTSPQAHIDAIRTFRNVLD</sequence>
<gene>
    <name evidence="6" type="ORF">ETSY1_15250</name>
</gene>
<dbReference type="GO" id="GO:0046306">
    <property type="term" value="P:alkanesulfonate catabolic process"/>
    <property type="evidence" value="ECO:0007669"/>
    <property type="project" value="TreeGrafter"/>
</dbReference>
<proteinExistence type="predicted"/>
<dbReference type="NCBIfam" id="TIGR03619">
    <property type="entry name" value="F420_Rv2161c"/>
    <property type="match status" value="1"/>
</dbReference>
<protein>
    <submittedName>
        <fullName evidence="6">Luciferase</fullName>
    </submittedName>
</protein>
<evidence type="ECO:0000256" key="2">
    <source>
        <dbReference type="ARBA" id="ARBA00022643"/>
    </source>
</evidence>
<dbReference type="EMBL" id="AZHW01000453">
    <property type="protein sequence ID" value="ETW99373.1"/>
    <property type="molecule type" value="Genomic_DNA"/>
</dbReference>
<organism evidence="6 7">
    <name type="scientific">Entotheonella factor</name>
    <dbReference type="NCBI Taxonomy" id="1429438"/>
    <lineage>
        <taxon>Bacteria</taxon>
        <taxon>Pseudomonadati</taxon>
        <taxon>Nitrospinota/Tectimicrobiota group</taxon>
        <taxon>Candidatus Tectimicrobiota</taxon>
        <taxon>Candidatus Entotheonellia</taxon>
        <taxon>Candidatus Entotheonellales</taxon>
        <taxon>Candidatus Entotheonellaceae</taxon>
        <taxon>Candidatus Entotheonella</taxon>
    </lineage>
</organism>
<dbReference type="GO" id="GO:0008726">
    <property type="term" value="F:alkanesulfonate monooxygenase activity"/>
    <property type="evidence" value="ECO:0007669"/>
    <property type="project" value="TreeGrafter"/>
</dbReference>
<dbReference type="Gene3D" id="3.20.20.30">
    <property type="entry name" value="Luciferase-like domain"/>
    <property type="match status" value="1"/>
</dbReference>
<dbReference type="Pfam" id="PF00296">
    <property type="entry name" value="Bac_luciferase"/>
    <property type="match status" value="1"/>
</dbReference>
<comment type="caution">
    <text evidence="6">The sequence shown here is derived from an EMBL/GenBank/DDBJ whole genome shotgun (WGS) entry which is preliminary data.</text>
</comment>
<reference evidence="6 7" key="1">
    <citation type="journal article" date="2014" name="Nature">
        <title>An environmental bacterial taxon with a large and distinct metabolic repertoire.</title>
        <authorList>
            <person name="Wilson M.C."/>
            <person name="Mori T."/>
            <person name="Ruckert C."/>
            <person name="Uria A.R."/>
            <person name="Helf M.J."/>
            <person name="Takada K."/>
            <person name="Gernert C."/>
            <person name="Steffens U.A."/>
            <person name="Heycke N."/>
            <person name="Schmitt S."/>
            <person name="Rinke C."/>
            <person name="Helfrich E.J."/>
            <person name="Brachmann A.O."/>
            <person name="Gurgui C."/>
            <person name="Wakimoto T."/>
            <person name="Kracht M."/>
            <person name="Crusemann M."/>
            <person name="Hentschel U."/>
            <person name="Abe I."/>
            <person name="Matsunaga S."/>
            <person name="Kalinowski J."/>
            <person name="Takeyama H."/>
            <person name="Piel J."/>
        </authorList>
    </citation>
    <scope>NUCLEOTIDE SEQUENCE [LARGE SCALE GENOMIC DNA]</scope>
    <source>
        <strain evidence="7">TSY1</strain>
    </source>
</reference>
<evidence type="ECO:0000313" key="6">
    <source>
        <dbReference type="EMBL" id="ETW99373.1"/>
    </source>
</evidence>
<dbReference type="PANTHER" id="PTHR42847:SF4">
    <property type="entry name" value="ALKANESULFONATE MONOOXYGENASE-RELATED"/>
    <property type="match status" value="1"/>
</dbReference>
<keyword evidence="3" id="KW-0560">Oxidoreductase</keyword>
<dbReference type="SUPFAM" id="SSF51679">
    <property type="entry name" value="Bacterial luciferase-like"/>
    <property type="match status" value="1"/>
</dbReference>
<accession>W4LMR6</accession>
<name>W4LMR6_ENTF1</name>
<keyword evidence="7" id="KW-1185">Reference proteome</keyword>
<keyword evidence="2" id="KW-0288">FMN</keyword>
<feature type="domain" description="Luciferase-like" evidence="5">
    <location>
        <begin position="13"/>
        <end position="230"/>
    </location>
</feature>
<keyword evidence="1" id="KW-0285">Flavoprotein</keyword>